<feature type="transmembrane region" description="Helical" evidence="5">
    <location>
        <begin position="55"/>
        <end position="74"/>
    </location>
</feature>
<organism evidence="7 8">
    <name type="scientific">Leptotrombidium deliense</name>
    <dbReference type="NCBI Taxonomy" id="299467"/>
    <lineage>
        <taxon>Eukaryota</taxon>
        <taxon>Metazoa</taxon>
        <taxon>Ecdysozoa</taxon>
        <taxon>Arthropoda</taxon>
        <taxon>Chelicerata</taxon>
        <taxon>Arachnida</taxon>
        <taxon>Acari</taxon>
        <taxon>Acariformes</taxon>
        <taxon>Trombidiformes</taxon>
        <taxon>Prostigmata</taxon>
        <taxon>Anystina</taxon>
        <taxon>Parasitengona</taxon>
        <taxon>Trombiculoidea</taxon>
        <taxon>Trombiculidae</taxon>
        <taxon>Leptotrombidium</taxon>
    </lineage>
</organism>
<dbReference type="GO" id="GO:0016020">
    <property type="term" value="C:membrane"/>
    <property type="evidence" value="ECO:0007669"/>
    <property type="project" value="UniProtKB-SubCell"/>
</dbReference>
<evidence type="ECO:0000256" key="2">
    <source>
        <dbReference type="ARBA" id="ARBA00022692"/>
    </source>
</evidence>
<evidence type="ECO:0000313" key="8">
    <source>
        <dbReference type="Proteomes" id="UP000288716"/>
    </source>
</evidence>
<evidence type="ECO:0000256" key="5">
    <source>
        <dbReference type="SAM" id="Phobius"/>
    </source>
</evidence>
<feature type="domain" description="SLC26A/SulP transporter" evidence="6">
    <location>
        <begin position="51"/>
        <end position="183"/>
    </location>
</feature>
<feature type="transmembrane region" description="Helical" evidence="5">
    <location>
        <begin position="127"/>
        <end position="150"/>
    </location>
</feature>
<dbReference type="Proteomes" id="UP000288716">
    <property type="component" value="Unassembled WGS sequence"/>
</dbReference>
<dbReference type="Pfam" id="PF00916">
    <property type="entry name" value="Sulfate_transp"/>
    <property type="match status" value="1"/>
</dbReference>
<keyword evidence="3 5" id="KW-1133">Transmembrane helix</keyword>
<dbReference type="GO" id="GO:0055085">
    <property type="term" value="P:transmembrane transport"/>
    <property type="evidence" value="ECO:0007669"/>
    <property type="project" value="InterPro"/>
</dbReference>
<protein>
    <recommendedName>
        <fullName evidence="6">SLC26A/SulP transporter domain-containing protein</fullName>
    </recommendedName>
</protein>
<evidence type="ECO:0000313" key="7">
    <source>
        <dbReference type="EMBL" id="RWS22687.1"/>
    </source>
</evidence>
<dbReference type="PANTHER" id="PTHR11814">
    <property type="entry name" value="SULFATE TRANSPORTER"/>
    <property type="match status" value="1"/>
</dbReference>
<evidence type="ECO:0000256" key="1">
    <source>
        <dbReference type="ARBA" id="ARBA00004141"/>
    </source>
</evidence>
<comment type="caution">
    <text evidence="7">The sequence shown here is derived from an EMBL/GenBank/DDBJ whole genome shotgun (WGS) entry which is preliminary data.</text>
</comment>
<feature type="transmembrane region" description="Helical" evidence="5">
    <location>
        <begin position="184"/>
        <end position="206"/>
    </location>
</feature>
<dbReference type="VEuPathDB" id="VectorBase:LDEU009353"/>
<comment type="subcellular location">
    <subcellularLocation>
        <location evidence="1">Membrane</location>
        <topology evidence="1">Multi-pass membrane protein</topology>
    </subcellularLocation>
</comment>
<proteinExistence type="predicted"/>
<dbReference type="InterPro" id="IPR001902">
    <property type="entry name" value="SLC26A/SulP_fam"/>
</dbReference>
<feature type="transmembrane region" description="Helical" evidence="5">
    <location>
        <begin position="157"/>
        <end position="178"/>
    </location>
</feature>
<sequence length="227" mass="25092">MDTVVECEGEDQTSNLSNFWSWIRLTYFSKKALKRRLPVIQWLPGYQLSEFRCDVLAGLTLACTLIPQALGFALLANLPITYGLYSSIFTTFIYAVFGSCKDTTIGPTAVQALLTGYYVSIGNENYAALLSLISGILQIIIGLLSIDFIVDLIPFPVISAFTNASVITIAVSQLPGFFGVPKNLSILFSAAYACCLYFPSSLPPILQKFVKYNSEMKVMTQMELKRK</sequence>
<keyword evidence="2 5" id="KW-0812">Transmembrane</keyword>
<evidence type="ECO:0000259" key="6">
    <source>
        <dbReference type="Pfam" id="PF00916"/>
    </source>
</evidence>
<evidence type="ECO:0000256" key="4">
    <source>
        <dbReference type="ARBA" id="ARBA00023136"/>
    </source>
</evidence>
<dbReference type="STRING" id="299467.A0A443S580"/>
<evidence type="ECO:0000256" key="3">
    <source>
        <dbReference type="ARBA" id="ARBA00022989"/>
    </source>
</evidence>
<dbReference type="AlphaFoldDB" id="A0A443S580"/>
<dbReference type="EMBL" id="NCKV01008148">
    <property type="protein sequence ID" value="RWS22687.1"/>
    <property type="molecule type" value="Genomic_DNA"/>
</dbReference>
<feature type="transmembrane region" description="Helical" evidence="5">
    <location>
        <begin position="80"/>
        <end position="97"/>
    </location>
</feature>
<gene>
    <name evidence="7" type="ORF">B4U80_10379</name>
</gene>
<dbReference type="OrthoDB" id="288203at2759"/>
<keyword evidence="4 5" id="KW-0472">Membrane</keyword>
<reference evidence="7 8" key="1">
    <citation type="journal article" date="2018" name="Gigascience">
        <title>Genomes of trombidid mites reveal novel predicted allergens and laterally-transferred genes associated with secondary metabolism.</title>
        <authorList>
            <person name="Dong X."/>
            <person name="Chaisiri K."/>
            <person name="Xia D."/>
            <person name="Armstrong S.D."/>
            <person name="Fang Y."/>
            <person name="Donnelly M.J."/>
            <person name="Kadowaki T."/>
            <person name="McGarry J.W."/>
            <person name="Darby A.C."/>
            <person name="Makepeace B.L."/>
        </authorList>
    </citation>
    <scope>NUCLEOTIDE SEQUENCE [LARGE SCALE GENOMIC DNA]</scope>
    <source>
        <strain evidence="7">UoL-UT</strain>
    </source>
</reference>
<accession>A0A443S580</accession>
<dbReference type="InterPro" id="IPR011547">
    <property type="entry name" value="SLC26A/SulP_dom"/>
</dbReference>
<name>A0A443S580_9ACAR</name>
<keyword evidence="8" id="KW-1185">Reference proteome</keyword>